<evidence type="ECO:0000313" key="2">
    <source>
        <dbReference type="EMBL" id="GID46719.1"/>
    </source>
</evidence>
<dbReference type="Gene3D" id="2.40.10.220">
    <property type="entry name" value="predicted glycosyltransferase like domains"/>
    <property type="match status" value="1"/>
</dbReference>
<organism evidence="2">
    <name type="scientific">Actinoplanes campanulatus</name>
    <dbReference type="NCBI Taxonomy" id="113559"/>
    <lineage>
        <taxon>Bacteria</taxon>
        <taxon>Bacillati</taxon>
        <taxon>Actinomycetota</taxon>
        <taxon>Actinomycetes</taxon>
        <taxon>Micromonosporales</taxon>
        <taxon>Micromonosporaceae</taxon>
        <taxon>Actinoplanes</taxon>
    </lineage>
</organism>
<reference evidence="2" key="1">
    <citation type="submission" date="2021-01" db="EMBL/GenBank/DDBJ databases">
        <title>Whole genome shotgun sequence of Actinoplanes capillaceus NBRC 16408.</title>
        <authorList>
            <person name="Komaki H."/>
            <person name="Tamura T."/>
        </authorList>
    </citation>
    <scope>NUCLEOTIDE SEQUENCE [LARGE SCALE GENOMIC DNA]</scope>
    <source>
        <strain evidence="2">NBRC 16408</strain>
    </source>
</reference>
<dbReference type="InterPro" id="IPR009875">
    <property type="entry name" value="PilZ_domain"/>
</dbReference>
<protein>
    <recommendedName>
        <fullName evidence="1">PilZ domain-containing protein</fullName>
    </recommendedName>
</protein>
<comment type="caution">
    <text evidence="2">The sequence shown here is derived from an EMBL/GenBank/DDBJ whole genome shotgun (WGS) entry which is preliminary data.</text>
</comment>
<dbReference type="EMBL" id="BOMF01000077">
    <property type="protein sequence ID" value="GID46719.1"/>
    <property type="molecule type" value="Genomic_DNA"/>
</dbReference>
<evidence type="ECO:0000259" key="1">
    <source>
        <dbReference type="Pfam" id="PF07238"/>
    </source>
</evidence>
<proteinExistence type="predicted"/>
<feature type="domain" description="PilZ" evidence="1">
    <location>
        <begin position="110"/>
        <end position="212"/>
    </location>
</feature>
<sequence>MSNGATSSTSVPAAKGTPLIESPEIGSTIFLAMGEGLNLRSKLQAIEDGALIVTAPLETVGLTVFEPGREFEVFWAPPRTRVVLPCRLTAIAESPPRWVLVPSGGARHDNRREFVRGGSGAVVRLVSEVNGQPTEGALLDISEGGLRCWIDQPTTLSQGDRVETTVWLGTAEARLSGVVHTIRPAPHGDPGEHLILRFGAKEDVARMIRQYVLAWEIGERRRAEGS</sequence>
<gene>
    <name evidence="2" type="ORF">Aca07nite_39940</name>
</gene>
<accession>A0ABQ3WKG1</accession>
<dbReference type="SUPFAM" id="SSF141371">
    <property type="entry name" value="PilZ domain-like"/>
    <property type="match status" value="1"/>
</dbReference>
<dbReference type="Pfam" id="PF07238">
    <property type="entry name" value="PilZ"/>
    <property type="match status" value="1"/>
</dbReference>
<name>A0ABQ3WKG1_9ACTN</name>
<dbReference type="RefSeq" id="WP_204296991.1">
    <property type="nucleotide sequence ID" value="NZ_BAAAGQ010000039.1"/>
</dbReference>